<name>A0A0F6TG81_RCMVE</name>
<proteinExistence type="predicted"/>
<dbReference type="InterPro" id="IPR003360">
    <property type="entry name" value="US22-like"/>
</dbReference>
<dbReference type="EMBL" id="KP967684">
    <property type="protein sequence ID" value="AKE44295.1"/>
    <property type="molecule type" value="Genomic_DNA"/>
</dbReference>
<evidence type="ECO:0000313" key="2">
    <source>
        <dbReference type="Proteomes" id="UP000105122"/>
    </source>
</evidence>
<organism evidence="1 2">
    <name type="scientific">Rat cytomegalovirus ALL-03</name>
    <dbReference type="NCBI Taxonomy" id="1640278"/>
    <lineage>
        <taxon>Viruses</taxon>
        <taxon>Duplodnaviria</taxon>
        <taxon>Heunggongvirae</taxon>
        <taxon>Peploviricota</taxon>
        <taxon>Herviviricetes</taxon>
        <taxon>Herpesvirales</taxon>
        <taxon>Orthoherpesviridae</taxon>
        <taxon>Betaherpesvirinae</taxon>
        <taxon>Muromegalovirus</taxon>
        <taxon>Muromegalovirus muridbeta8</taxon>
        <taxon>Rat cytomegalovirus (isolate England)</taxon>
    </lineage>
</organism>
<protein>
    <submittedName>
        <fullName evidence="1">A141</fullName>
    </submittedName>
</protein>
<gene>
    <name evidence="1" type="primary">a141</name>
</gene>
<dbReference type="Proteomes" id="UP000105122">
    <property type="component" value="Segment"/>
</dbReference>
<evidence type="ECO:0000313" key="1">
    <source>
        <dbReference type="EMBL" id="AKE44295.1"/>
    </source>
</evidence>
<accession>A0A0F6TG81</accession>
<reference evidence="1 2" key="1">
    <citation type="journal article" date="2015" name="Genome Announc.">
        <title>Complete Genome Sequence of Rat Cytomegalovirus Strain ALL-03 (Malaysian Strain).</title>
        <authorList>
            <person name="Balakrishnan K.N."/>
            <person name="Abdullah A.A."/>
            <person name="Camalxaman S.N."/>
            <person name="Quah Y.W."/>
            <person name="Abba Y."/>
            <person name="Hani H."/>
            <person name="Loh H.S."/>
            <person name="Kamal F.M."/>
            <person name="Zeenathul N.A."/>
            <person name="Aini I."/>
            <person name="Omar A.R."/>
            <person name="Noordin M.M."/>
            <person name="Mohd Azmi M.L."/>
        </authorList>
    </citation>
    <scope>NUCLEOTIDE SEQUENCE [LARGE SCALE GENOMIC DNA]</scope>
    <source>
        <strain evidence="1">ALL-03</strain>
    </source>
</reference>
<sequence length="487" mass="56272">MEQPVSADAVSSYKGLIDIFCCLVIDPKDFIKKKRIVESFKDRVIPLGYPNDWYLLGGSGKAYWETYSARAHQLLCCDSEHLFALGLCGRTSNPTDALSYTETGVNVMFSGDYGRIYVYSCHEDVLYLVANTLEEFARYGVSRCFFTYKETISVRMSPVDSDYLKWISSETIPRGTPGRELFIVFAHGERFENTSVGYTRFIDEKFVEVSTPGYGRSAMLLVKDPEELHGLYPFRKMEDHNFVLCWKYVTNSLFCSWMLLGALGYRPDENSDFRVEYVIVVDKFGAVYALLIHTGYGILRRVAENVSSFFRCGMIKIIFNGNELRNRDSRKERLEGRARCPHRAEQRFKIIEEHFGYQALDHNTSNYYRWLVQSTQKTHTTIPWDLEDPNVARRPLKTNADGENPIHSYETSKNMAVADIKLSRTHVHDVHDTNIPGPCVYRLTLASSIYMNVNYTLAHLDDVRAHRRHYNEVGFLVWPHQRRSVTE</sequence>
<dbReference type="Pfam" id="PF02393">
    <property type="entry name" value="US22"/>
    <property type="match status" value="2"/>
</dbReference>